<accession>A0A0L1JUP3</accession>
<evidence type="ECO:0000313" key="1">
    <source>
        <dbReference type="EMBL" id="KNG95476.1"/>
    </source>
</evidence>
<dbReference type="STRING" id="1317121.ATO11_02435"/>
<dbReference type="AlphaFoldDB" id="A0A0L1JUP3"/>
<gene>
    <name evidence="1" type="ORF">ATO11_02435</name>
</gene>
<dbReference type="InterPro" id="IPR036291">
    <property type="entry name" value="NAD(P)-bd_dom_sf"/>
</dbReference>
<dbReference type="EMBL" id="AQQZ01000001">
    <property type="protein sequence ID" value="KNG95476.1"/>
    <property type="molecule type" value="Genomic_DNA"/>
</dbReference>
<keyword evidence="2" id="KW-1185">Reference proteome</keyword>
<evidence type="ECO:0000313" key="2">
    <source>
        <dbReference type="Proteomes" id="UP000036938"/>
    </source>
</evidence>
<protein>
    <recommendedName>
        <fullName evidence="3">Pyrroline-5-carboxylate reductase catalytic N-terminal domain-containing protein</fullName>
    </recommendedName>
</protein>
<organism evidence="1 2">
    <name type="scientific">Pseudaestuariivita atlantica</name>
    <dbReference type="NCBI Taxonomy" id="1317121"/>
    <lineage>
        <taxon>Bacteria</taxon>
        <taxon>Pseudomonadati</taxon>
        <taxon>Pseudomonadota</taxon>
        <taxon>Alphaproteobacteria</taxon>
        <taxon>Rhodobacterales</taxon>
        <taxon>Paracoccaceae</taxon>
        <taxon>Pseudaestuariivita</taxon>
    </lineage>
</organism>
<reference evidence="1 2" key="1">
    <citation type="journal article" date="2015" name="Int. J. Syst. Evol. Microbiol.">
        <title>Aestuariivita atlantica sp. nov., isolated from deep sea sediment of the Atlantic Ocean.</title>
        <authorList>
            <person name="Li G."/>
            <person name="Lai Q."/>
            <person name="Du Y."/>
            <person name="Liu X."/>
            <person name="Sun F."/>
            <person name="Shao Z."/>
        </authorList>
    </citation>
    <scope>NUCLEOTIDE SEQUENCE [LARGE SCALE GENOMIC DNA]</scope>
    <source>
        <strain evidence="1 2">22II-S11-z3</strain>
    </source>
</reference>
<dbReference type="Gene3D" id="3.40.50.720">
    <property type="entry name" value="NAD(P)-binding Rossmann-like Domain"/>
    <property type="match status" value="1"/>
</dbReference>
<comment type="caution">
    <text evidence="1">The sequence shown here is derived from an EMBL/GenBank/DDBJ whole genome shotgun (WGS) entry which is preliminary data.</text>
</comment>
<proteinExistence type="predicted"/>
<name>A0A0L1JUP3_9RHOB</name>
<dbReference type="Proteomes" id="UP000036938">
    <property type="component" value="Unassembled WGS sequence"/>
</dbReference>
<dbReference type="SUPFAM" id="SSF51735">
    <property type="entry name" value="NAD(P)-binding Rossmann-fold domains"/>
    <property type="match status" value="1"/>
</dbReference>
<dbReference type="RefSeq" id="WP_050529211.1">
    <property type="nucleotide sequence ID" value="NZ_AQQZ01000001.1"/>
</dbReference>
<sequence>MEQKTALIVGAGHTAAERMAVQLAELNWQVIVVGQDAERLMALAERAPDRIDPLPMALNSRENAEQLGAVWGDEPLHALAQFQPVLMPLQITLAVRSVALMTGAFAAGLRAARGVNLVAMPRSRDLEDPLSQAAEGAHSRALRALALAHQKAGFRTVGLLSAGARGKAIAGMAVDIATGALPTGNGAVRAV</sequence>
<evidence type="ECO:0008006" key="3">
    <source>
        <dbReference type="Google" id="ProtNLM"/>
    </source>
</evidence>